<name>A0AAE3G2L1_9GAMM</name>
<keyword evidence="2" id="KW-1185">Reference proteome</keyword>
<sequence>MAGGAMNVEQMMQYREQISAARQAGRVTASNHPYSLASGRSGPQAQVFTPQAAGSVLRAQVSRELAEREGAVAVSFVSCPLDCFRAPRRDQAATPAP</sequence>
<reference evidence="1" key="1">
    <citation type="submission" date="2022-03" db="EMBL/GenBank/DDBJ databases">
        <title>Genomic Encyclopedia of Type Strains, Phase III (KMG-III): the genomes of soil and plant-associated and newly described type strains.</title>
        <authorList>
            <person name="Whitman W."/>
        </authorList>
    </citation>
    <scope>NUCLEOTIDE SEQUENCE</scope>
    <source>
        <strain evidence="1">ANL 6-2</strain>
    </source>
</reference>
<comment type="caution">
    <text evidence="1">The sequence shown here is derived from an EMBL/GenBank/DDBJ whole genome shotgun (WGS) entry which is preliminary data.</text>
</comment>
<organism evidence="1 2">
    <name type="scientific">Natronocella acetinitrilica</name>
    <dbReference type="NCBI Taxonomy" id="414046"/>
    <lineage>
        <taxon>Bacteria</taxon>
        <taxon>Pseudomonadati</taxon>
        <taxon>Pseudomonadota</taxon>
        <taxon>Gammaproteobacteria</taxon>
        <taxon>Chromatiales</taxon>
        <taxon>Ectothiorhodospiraceae</taxon>
        <taxon>Natronocella</taxon>
    </lineage>
</organism>
<gene>
    <name evidence="1" type="ORF">J2T57_001586</name>
</gene>
<dbReference type="Proteomes" id="UP001205843">
    <property type="component" value="Unassembled WGS sequence"/>
</dbReference>
<dbReference type="AlphaFoldDB" id="A0AAE3G2L1"/>
<evidence type="ECO:0000313" key="1">
    <source>
        <dbReference type="EMBL" id="MCP1674484.1"/>
    </source>
</evidence>
<dbReference type="EMBL" id="JALJXV010000003">
    <property type="protein sequence ID" value="MCP1674484.1"/>
    <property type="molecule type" value="Genomic_DNA"/>
</dbReference>
<protein>
    <submittedName>
        <fullName evidence="1">Uncharacterized protein</fullName>
    </submittedName>
</protein>
<evidence type="ECO:0000313" key="2">
    <source>
        <dbReference type="Proteomes" id="UP001205843"/>
    </source>
</evidence>
<accession>A0AAE3G2L1</accession>
<proteinExistence type="predicted"/>